<evidence type="ECO:0000313" key="2">
    <source>
        <dbReference type="Proteomes" id="UP000070341"/>
    </source>
</evidence>
<sequence length="187" mass="21801">MKSLEDRFDELREELEQDYDSFNKVQGVNIALFVYSPRREKKVISEVQRLSHKLSDSFLQSETLSLSKIVFEAFEELLGIDEVIEREKEAPNRLLEEANQPLLDYITSKILDLDESMDQGVTLIHRCGGIYPFLSVHALTARLETELNNPTIFFYPGKRKRNYMRFLNGSEEHVGNYRAKIYEVDTS</sequence>
<dbReference type="InterPro" id="IPR014858">
    <property type="entry name" value="BrxB"/>
</dbReference>
<accession>A0A133V1W4</accession>
<dbReference type="Pfam" id="PF08747">
    <property type="entry name" value="BrxB"/>
    <property type="match status" value="1"/>
</dbReference>
<protein>
    <recommendedName>
        <fullName evidence="3">DUF1788 domain-containing protein</fullName>
    </recommendedName>
</protein>
<evidence type="ECO:0008006" key="3">
    <source>
        <dbReference type="Google" id="ProtNLM"/>
    </source>
</evidence>
<name>A0A133V1W4_9EURY</name>
<dbReference type="Proteomes" id="UP000070341">
    <property type="component" value="Unassembled WGS sequence"/>
</dbReference>
<reference evidence="1 2" key="1">
    <citation type="journal article" date="2016" name="Sci. Rep.">
        <title>Metabolic traits of an uncultured archaeal lineage -MSBL1- from brine pools of the Red Sea.</title>
        <authorList>
            <person name="Mwirichia R."/>
            <person name="Alam I."/>
            <person name="Rashid M."/>
            <person name="Vinu M."/>
            <person name="Ba-Alawi W."/>
            <person name="Anthony Kamau A."/>
            <person name="Kamanda Ngugi D."/>
            <person name="Goker M."/>
            <person name="Klenk H.P."/>
            <person name="Bajic V."/>
            <person name="Stingl U."/>
        </authorList>
    </citation>
    <scope>NUCLEOTIDE SEQUENCE [LARGE SCALE GENOMIC DNA]</scope>
    <source>
        <strain evidence="1">SCGC-AAA259M10</strain>
    </source>
</reference>
<keyword evidence="2" id="KW-1185">Reference proteome</keyword>
<gene>
    <name evidence="1" type="ORF">AKJ40_01350</name>
</gene>
<comment type="caution">
    <text evidence="1">The sequence shown here is derived from an EMBL/GenBank/DDBJ whole genome shotgun (WGS) entry which is preliminary data.</text>
</comment>
<proteinExistence type="predicted"/>
<evidence type="ECO:0000313" key="1">
    <source>
        <dbReference type="EMBL" id="KXB00421.1"/>
    </source>
</evidence>
<dbReference type="AlphaFoldDB" id="A0A133V1W4"/>
<dbReference type="EMBL" id="LHXU01000011">
    <property type="protein sequence ID" value="KXB00421.1"/>
    <property type="molecule type" value="Genomic_DNA"/>
</dbReference>
<organism evidence="1 2">
    <name type="scientific">candidate division MSBL1 archaeon SCGC-AAA259M10</name>
    <dbReference type="NCBI Taxonomy" id="1698270"/>
    <lineage>
        <taxon>Archaea</taxon>
        <taxon>Methanobacteriati</taxon>
        <taxon>Methanobacteriota</taxon>
        <taxon>candidate division MSBL1</taxon>
    </lineage>
</organism>